<dbReference type="AlphaFoldDB" id="A0A2A7S4T2"/>
<name>A0A2A7S4T2_BURGA</name>
<organism evidence="15 16">
    <name type="scientific">Burkholderia gladioli</name>
    <name type="common">Pseudomonas marginata</name>
    <name type="synonym">Phytomonas marginata</name>
    <dbReference type="NCBI Taxonomy" id="28095"/>
    <lineage>
        <taxon>Bacteria</taxon>
        <taxon>Pseudomonadati</taxon>
        <taxon>Pseudomonadota</taxon>
        <taxon>Betaproteobacteria</taxon>
        <taxon>Burkholderiales</taxon>
        <taxon>Burkholderiaceae</taxon>
        <taxon>Burkholderia</taxon>
    </lineage>
</organism>
<dbReference type="InterPro" id="IPR012910">
    <property type="entry name" value="Plug_dom"/>
</dbReference>
<dbReference type="EMBL" id="PDDY01000004">
    <property type="protein sequence ID" value="PEH38482.1"/>
    <property type="molecule type" value="Genomic_DNA"/>
</dbReference>
<evidence type="ECO:0000313" key="15">
    <source>
        <dbReference type="EMBL" id="PEH38482.1"/>
    </source>
</evidence>
<evidence type="ECO:0000256" key="11">
    <source>
        <dbReference type="RuleBase" id="RU003357"/>
    </source>
</evidence>
<keyword evidence="7 10" id="KW-0472">Membrane</keyword>
<keyword evidence="12" id="KW-0732">Signal</keyword>
<dbReference type="Gene3D" id="2.40.170.20">
    <property type="entry name" value="TonB-dependent receptor, beta-barrel domain"/>
    <property type="match status" value="1"/>
</dbReference>
<evidence type="ECO:0000256" key="12">
    <source>
        <dbReference type="SAM" id="SignalP"/>
    </source>
</evidence>
<feature type="chain" id="PRO_5012631319" evidence="12">
    <location>
        <begin position="33"/>
        <end position="948"/>
    </location>
</feature>
<dbReference type="GO" id="GO:0009279">
    <property type="term" value="C:cell outer membrane"/>
    <property type="evidence" value="ECO:0007669"/>
    <property type="project" value="UniProtKB-SubCell"/>
</dbReference>
<evidence type="ECO:0000313" key="16">
    <source>
        <dbReference type="Proteomes" id="UP000220629"/>
    </source>
</evidence>
<dbReference type="InterPro" id="IPR039426">
    <property type="entry name" value="TonB-dep_rcpt-like"/>
</dbReference>
<evidence type="ECO:0000259" key="13">
    <source>
        <dbReference type="Pfam" id="PF00593"/>
    </source>
</evidence>
<evidence type="ECO:0000256" key="6">
    <source>
        <dbReference type="ARBA" id="ARBA00023077"/>
    </source>
</evidence>
<proteinExistence type="inferred from homology"/>
<keyword evidence="3 10" id="KW-0813">Transport</keyword>
<evidence type="ECO:0000256" key="2">
    <source>
        <dbReference type="ARBA" id="ARBA00009810"/>
    </source>
</evidence>
<reference evidence="16" key="1">
    <citation type="submission" date="2017-09" db="EMBL/GenBank/DDBJ databases">
        <title>FDA dAtabase for Regulatory Grade micrObial Sequences (FDA-ARGOS): Supporting development and validation of Infectious Disease Dx tests.</title>
        <authorList>
            <person name="Minogue T."/>
            <person name="Wolcott M."/>
            <person name="Wasieloski L."/>
            <person name="Aguilar W."/>
            <person name="Moore D."/>
            <person name="Tallon L."/>
            <person name="Sadzewicz L."/>
            <person name="Ott S."/>
            <person name="Zhao X."/>
            <person name="Nagaraj S."/>
            <person name="Vavikolanu K."/>
            <person name="Aluvathingal J."/>
            <person name="Nadendla S."/>
            <person name="Sichtig H."/>
        </authorList>
    </citation>
    <scope>NUCLEOTIDE SEQUENCE [LARGE SCALE GENOMIC DNA]</scope>
    <source>
        <strain evidence="16">FDAARGOS_390</strain>
    </source>
</reference>
<dbReference type="InterPro" id="IPR037066">
    <property type="entry name" value="Plug_dom_sf"/>
</dbReference>
<keyword evidence="8 15" id="KW-0675">Receptor</keyword>
<comment type="similarity">
    <text evidence="2 10 11">Belongs to the TonB-dependent receptor family.</text>
</comment>
<feature type="signal peptide" evidence="12">
    <location>
        <begin position="1"/>
        <end position="32"/>
    </location>
</feature>
<evidence type="ECO:0000256" key="1">
    <source>
        <dbReference type="ARBA" id="ARBA00004571"/>
    </source>
</evidence>
<keyword evidence="6 11" id="KW-0798">TonB box</keyword>
<evidence type="ECO:0000256" key="9">
    <source>
        <dbReference type="ARBA" id="ARBA00023237"/>
    </source>
</evidence>
<protein>
    <submittedName>
        <fullName evidence="15">TonB-dependent receptor</fullName>
    </submittedName>
</protein>
<evidence type="ECO:0000256" key="3">
    <source>
        <dbReference type="ARBA" id="ARBA00022448"/>
    </source>
</evidence>
<dbReference type="InterPro" id="IPR036942">
    <property type="entry name" value="Beta-barrel_TonB_sf"/>
</dbReference>
<gene>
    <name evidence="15" type="ORF">CRM94_29305</name>
</gene>
<evidence type="ECO:0000256" key="7">
    <source>
        <dbReference type="ARBA" id="ARBA00023136"/>
    </source>
</evidence>
<evidence type="ECO:0000256" key="10">
    <source>
        <dbReference type="PROSITE-ProRule" id="PRU01360"/>
    </source>
</evidence>
<keyword evidence="5 10" id="KW-0812">Transmembrane</keyword>
<dbReference type="Pfam" id="PF07715">
    <property type="entry name" value="Plug"/>
    <property type="match status" value="1"/>
</dbReference>
<evidence type="ECO:0000256" key="5">
    <source>
        <dbReference type="ARBA" id="ARBA00022692"/>
    </source>
</evidence>
<sequence>MNSHDKISRVTGWGAAALCLSISLASAVPALARQTVVASAPAVADAPAAASAAAAAAAVATPAGAAASPSTAAAPKSTSLKTFVVTGSRIPRTEKEGATPVTVITGKDLEAKGYRNVYDALQSQTQNTGFSQGADYGNTFTPAANAINLRGLGANHTLVLVDGRRVADYPIAYDGNVNFVNLANIPSEMIDRIEILNGAASAVYGSDAIAGVVNIIMKKHIDGIEVNVKGGRTWDGGGGNGRLQVSGGKEFGALSTVFGLEISKTNPIWSGQRDFMSSASLEGETPTTIWSRQNLDTGAYLGGAGACGALGGIGAFGGVSTVNTAKGAYCGSGGAKPAFWTTQTDNLSENLYGGVEYRLSELVTLFGSVSTAWNQTENNTRGPSWTSALGGTGYFFNDLTQANETWTRRFSPQEIGGASVWNKRWDDFAANMITGLRGKLPDSSWNYELTYSASGYRSRATVPRLRAGIDSYFLGPQLGTAADGAPIYAPDPTRFSTPLTPAQFGSLYGESASQNNTWTQTFSLAANGDLFRLPAGPVRAAGVIEYGTQGFSNSVDPALAQGSYYNSAGIYGASGNRKRYAAALELRVPIFRQLNADVATRYDDYSFAGTRNHKFTYNLGLEYRPLRELLLRGNYGTSFRAPDMNYIFQSPTKGYFESTTDYFRCNRSGQSLANCEYANVAPGSNFVQTGNAQLKPENGKSWGAGFVLAPTPDIDLSADYYNIRIDNLVTNIDPDNLLRTEAACREGRLSAASPDCVDALARVVRNPLTAVLDPGAINTILINPINAAMEKTTGFDLSGKWRFRLHGIGNFLLAANYTKVLSLRYQQYANSPVQDLLHSLNNPTGNPEWPDKLMLSLTWSIPKWTSTVQVERYGKVPNAAQTAYLTPTTLANLSLSYQFTRDTSLTFVMNNVFNTIKHDDSAGWPYYTVGYYLPYGRTLWLEFSHRFS</sequence>
<feature type="domain" description="TonB-dependent receptor-like beta-barrel" evidence="13">
    <location>
        <begin position="408"/>
        <end position="912"/>
    </location>
</feature>
<keyword evidence="4 10" id="KW-1134">Transmembrane beta strand</keyword>
<comment type="subcellular location">
    <subcellularLocation>
        <location evidence="1 10">Cell outer membrane</location>
        <topology evidence="1 10">Multi-pass membrane protein</topology>
    </subcellularLocation>
</comment>
<dbReference type="PANTHER" id="PTHR47234:SF1">
    <property type="entry name" value="TONB-DEPENDENT RECEPTOR"/>
    <property type="match status" value="1"/>
</dbReference>
<dbReference type="Proteomes" id="UP000220629">
    <property type="component" value="Unassembled WGS sequence"/>
</dbReference>
<comment type="caution">
    <text evidence="15">The sequence shown here is derived from an EMBL/GenBank/DDBJ whole genome shotgun (WGS) entry which is preliminary data.</text>
</comment>
<dbReference type="InterPro" id="IPR000531">
    <property type="entry name" value="Beta-barrel_TonB"/>
</dbReference>
<dbReference type="Gene3D" id="2.170.130.10">
    <property type="entry name" value="TonB-dependent receptor, plug domain"/>
    <property type="match status" value="1"/>
</dbReference>
<dbReference type="Pfam" id="PF00593">
    <property type="entry name" value="TonB_dep_Rec_b-barrel"/>
    <property type="match status" value="1"/>
</dbReference>
<keyword evidence="9 10" id="KW-0998">Cell outer membrane</keyword>
<accession>A0A2A7S4T2</accession>
<dbReference type="RefSeq" id="WP_098154047.1">
    <property type="nucleotide sequence ID" value="NZ_CADEQH010000030.1"/>
</dbReference>
<dbReference type="PANTHER" id="PTHR47234">
    <property type="match status" value="1"/>
</dbReference>
<evidence type="ECO:0000256" key="4">
    <source>
        <dbReference type="ARBA" id="ARBA00022452"/>
    </source>
</evidence>
<evidence type="ECO:0000259" key="14">
    <source>
        <dbReference type="Pfam" id="PF07715"/>
    </source>
</evidence>
<dbReference type="PROSITE" id="PS52016">
    <property type="entry name" value="TONB_DEPENDENT_REC_3"/>
    <property type="match status" value="1"/>
</dbReference>
<evidence type="ECO:0000256" key="8">
    <source>
        <dbReference type="ARBA" id="ARBA00023170"/>
    </source>
</evidence>
<dbReference type="SUPFAM" id="SSF56935">
    <property type="entry name" value="Porins"/>
    <property type="match status" value="1"/>
</dbReference>
<feature type="domain" description="TonB-dependent receptor plug" evidence="14">
    <location>
        <begin position="95"/>
        <end position="212"/>
    </location>
</feature>